<reference evidence="3 4" key="1">
    <citation type="submission" date="2022-08" db="EMBL/GenBank/DDBJ databases">
        <title>Bacterial and archaeal communities from various locations to study Microbial Dark Matter (Phase II).</title>
        <authorList>
            <person name="Stepanauskas R."/>
        </authorList>
    </citation>
    <scope>NUCLEOTIDE SEQUENCE [LARGE SCALE GENOMIC DNA]</scope>
    <source>
        <strain evidence="3 4">PD1</strain>
    </source>
</reference>
<organism evidence="3 4">
    <name type="scientific">Candidatus Fervidibacter sacchari</name>
    <dbReference type="NCBI Taxonomy" id="1448929"/>
    <lineage>
        <taxon>Bacteria</taxon>
        <taxon>Candidatus Fervidibacterota</taxon>
        <taxon>Candidatus Fervidibacter</taxon>
    </lineage>
</organism>
<dbReference type="InterPro" id="IPR046712">
    <property type="entry name" value="DUF6785"/>
</dbReference>
<evidence type="ECO:0000313" key="3">
    <source>
        <dbReference type="EMBL" id="MCS3919207.1"/>
    </source>
</evidence>
<feature type="domain" description="DUF6785" evidence="2">
    <location>
        <begin position="23"/>
        <end position="99"/>
    </location>
</feature>
<gene>
    <name evidence="3" type="ORF">M2350_001607</name>
</gene>
<protein>
    <recommendedName>
        <fullName evidence="2">DUF6785 domain-containing protein</fullName>
    </recommendedName>
</protein>
<feature type="transmembrane region" description="Helical" evidence="1">
    <location>
        <begin position="89"/>
        <end position="108"/>
    </location>
</feature>
<proteinExistence type="predicted"/>
<dbReference type="Proteomes" id="UP001204798">
    <property type="component" value="Unassembled WGS sequence"/>
</dbReference>
<accession>A0ABT2EMN4</accession>
<sequence>MEARLRPPVVERHLIAEAEKVTVKAIIASALLVVSITVAGCHSAFLRYDLIGTGHLPRSALFPVMLFAAVNPVWRFLFMKPLFTSSELLFIYCALVIMSDTGATVFKLPLHRLGLSRLSCPSSQHA</sequence>
<dbReference type="Pfam" id="PF20581">
    <property type="entry name" value="DUF6785"/>
    <property type="match status" value="1"/>
</dbReference>
<keyword evidence="4" id="KW-1185">Reference proteome</keyword>
<dbReference type="EMBL" id="JANUCP010000002">
    <property type="protein sequence ID" value="MCS3919207.1"/>
    <property type="molecule type" value="Genomic_DNA"/>
</dbReference>
<comment type="caution">
    <text evidence="3">The sequence shown here is derived from an EMBL/GenBank/DDBJ whole genome shotgun (WGS) entry which is preliminary data.</text>
</comment>
<keyword evidence="1" id="KW-0472">Membrane</keyword>
<name>A0ABT2EMN4_9BACT</name>
<keyword evidence="1" id="KW-0812">Transmembrane</keyword>
<dbReference type="RefSeq" id="WP_259095413.1">
    <property type="nucleotide sequence ID" value="NZ_CP130454.1"/>
</dbReference>
<evidence type="ECO:0000313" key="4">
    <source>
        <dbReference type="Proteomes" id="UP001204798"/>
    </source>
</evidence>
<evidence type="ECO:0000256" key="1">
    <source>
        <dbReference type="SAM" id="Phobius"/>
    </source>
</evidence>
<keyword evidence="1" id="KW-1133">Transmembrane helix</keyword>
<feature type="transmembrane region" description="Helical" evidence="1">
    <location>
        <begin position="60"/>
        <end position="77"/>
    </location>
</feature>
<feature type="transmembrane region" description="Helical" evidence="1">
    <location>
        <begin position="26"/>
        <end position="48"/>
    </location>
</feature>
<evidence type="ECO:0000259" key="2">
    <source>
        <dbReference type="Pfam" id="PF20581"/>
    </source>
</evidence>